<gene>
    <name evidence="2" type="ORF">KC717_04000</name>
</gene>
<dbReference type="AlphaFoldDB" id="A0A955L8U8"/>
<dbReference type="Proteomes" id="UP000754563">
    <property type="component" value="Unassembled WGS sequence"/>
</dbReference>
<organism evidence="2 3">
    <name type="scientific">Candidatus Dojkabacteria bacterium</name>
    <dbReference type="NCBI Taxonomy" id="2099670"/>
    <lineage>
        <taxon>Bacteria</taxon>
        <taxon>Candidatus Dojkabacteria</taxon>
    </lineage>
</organism>
<comment type="caution">
    <text evidence="2">The sequence shown here is derived from an EMBL/GenBank/DDBJ whole genome shotgun (WGS) entry which is preliminary data.</text>
</comment>
<feature type="domain" description="PEGA" evidence="1">
    <location>
        <begin position="141"/>
        <end position="197"/>
    </location>
</feature>
<dbReference type="EMBL" id="JAGQLH010000045">
    <property type="protein sequence ID" value="MCA9385785.1"/>
    <property type="molecule type" value="Genomic_DNA"/>
</dbReference>
<evidence type="ECO:0000313" key="2">
    <source>
        <dbReference type="EMBL" id="MCA9385785.1"/>
    </source>
</evidence>
<protein>
    <submittedName>
        <fullName evidence="2">PEGA domain-containing protein</fullName>
    </submittedName>
</protein>
<reference evidence="2" key="2">
    <citation type="journal article" date="2021" name="Microbiome">
        <title>Successional dynamics and alternative stable states in a saline activated sludge microbial community over 9 years.</title>
        <authorList>
            <person name="Wang Y."/>
            <person name="Ye J."/>
            <person name="Ju F."/>
            <person name="Liu L."/>
            <person name="Boyd J.A."/>
            <person name="Deng Y."/>
            <person name="Parks D.H."/>
            <person name="Jiang X."/>
            <person name="Yin X."/>
            <person name="Woodcroft B.J."/>
            <person name="Tyson G.W."/>
            <person name="Hugenholtz P."/>
            <person name="Polz M.F."/>
            <person name="Zhang T."/>
        </authorList>
    </citation>
    <scope>NUCLEOTIDE SEQUENCE</scope>
    <source>
        <strain evidence="2">HKST-UBA11</strain>
    </source>
</reference>
<accession>A0A955L8U8</accession>
<dbReference type="InterPro" id="IPR013229">
    <property type="entry name" value="PEGA"/>
</dbReference>
<reference evidence="2" key="1">
    <citation type="submission" date="2020-04" db="EMBL/GenBank/DDBJ databases">
        <authorList>
            <person name="Zhang T."/>
        </authorList>
    </citation>
    <scope>NUCLEOTIDE SEQUENCE</scope>
    <source>
        <strain evidence="2">HKST-UBA11</strain>
    </source>
</reference>
<evidence type="ECO:0000313" key="3">
    <source>
        <dbReference type="Proteomes" id="UP000754563"/>
    </source>
</evidence>
<evidence type="ECO:0000259" key="1">
    <source>
        <dbReference type="Pfam" id="PF08308"/>
    </source>
</evidence>
<name>A0A955L8U8_9BACT</name>
<proteinExistence type="predicted"/>
<sequence>MIKKIFGYTIFTLLLLGVAAWSPWESWDLSFFTLLGIEEQTEYAGLEVYSLKDEFDVYIDGISVGSVSPEFGSLSVPQIEPGSHIVTLRSDKENFFEFTRPIDFHRGLSVVVAYELGPSKVFSQGHVFYALGETVDEGGMATLTINTAQSDVSVLLDGAELGQSPINELELDLSKNYTIVLKKEGYEELEFNILPETQEERDQLSGLDLFIDASLFLIPFDIE</sequence>
<dbReference type="Pfam" id="PF08308">
    <property type="entry name" value="PEGA"/>
    <property type="match status" value="1"/>
</dbReference>